<feature type="compositionally biased region" description="Basic and acidic residues" evidence="10">
    <location>
        <begin position="148"/>
        <end position="169"/>
    </location>
</feature>
<feature type="compositionally biased region" description="Polar residues" evidence="10">
    <location>
        <begin position="14"/>
        <end position="42"/>
    </location>
</feature>
<accession>A0A1G4IPX1</accession>
<organism evidence="11 12">
    <name type="scientific">Lachancea dasiensis</name>
    <dbReference type="NCBI Taxonomy" id="1072105"/>
    <lineage>
        <taxon>Eukaryota</taxon>
        <taxon>Fungi</taxon>
        <taxon>Dikarya</taxon>
        <taxon>Ascomycota</taxon>
        <taxon>Saccharomycotina</taxon>
        <taxon>Saccharomycetes</taxon>
        <taxon>Saccharomycetales</taxon>
        <taxon>Saccharomycetaceae</taxon>
        <taxon>Lachancea</taxon>
    </lineage>
</organism>
<dbReference type="Proteomes" id="UP000190274">
    <property type="component" value="Chromosome A"/>
</dbReference>
<dbReference type="GO" id="GO:0051028">
    <property type="term" value="P:mRNA transport"/>
    <property type="evidence" value="ECO:0007669"/>
    <property type="project" value="UniProtKB-KW"/>
</dbReference>
<evidence type="ECO:0000256" key="10">
    <source>
        <dbReference type="SAM" id="MobiDB-lite"/>
    </source>
</evidence>
<evidence type="ECO:0000256" key="5">
    <source>
        <dbReference type="ARBA" id="ARBA00022448"/>
    </source>
</evidence>
<feature type="compositionally biased region" description="Basic and acidic residues" evidence="10">
    <location>
        <begin position="182"/>
        <end position="192"/>
    </location>
</feature>
<feature type="compositionally biased region" description="Basic residues" evidence="10">
    <location>
        <begin position="170"/>
        <end position="181"/>
    </location>
</feature>
<dbReference type="GO" id="GO:0008298">
    <property type="term" value="P:intracellular mRNA localization"/>
    <property type="evidence" value="ECO:0007669"/>
    <property type="project" value="EnsemblFungi"/>
</dbReference>
<name>A0A1G4IPX1_9SACH</name>
<dbReference type="GO" id="GO:0003729">
    <property type="term" value="F:mRNA binding"/>
    <property type="evidence" value="ECO:0007669"/>
    <property type="project" value="EnsemblFungi"/>
</dbReference>
<feature type="region of interest" description="Disordered" evidence="10">
    <location>
        <begin position="1"/>
        <end position="59"/>
    </location>
</feature>
<evidence type="ECO:0000256" key="7">
    <source>
        <dbReference type="ARBA" id="ARBA00022816"/>
    </source>
</evidence>
<keyword evidence="8" id="KW-0175">Coiled coil</keyword>
<dbReference type="InterPro" id="IPR037650">
    <property type="entry name" value="Loc1"/>
</dbReference>
<evidence type="ECO:0000256" key="6">
    <source>
        <dbReference type="ARBA" id="ARBA00022517"/>
    </source>
</evidence>
<evidence type="ECO:0000313" key="12">
    <source>
        <dbReference type="Proteomes" id="UP000190274"/>
    </source>
</evidence>
<dbReference type="GO" id="GO:0101031">
    <property type="term" value="C:protein folding chaperone complex"/>
    <property type="evidence" value="ECO:0007669"/>
    <property type="project" value="EnsemblFungi"/>
</dbReference>
<dbReference type="PANTHER" id="PTHR28028">
    <property type="entry name" value="60S RIBOSOMAL SUBUNIT ASSEMBLY/EXPORT PROTEIN LOC1"/>
    <property type="match status" value="1"/>
</dbReference>
<sequence length="210" mass="23892">MAGKQTKTAKRANKQNGQREVTSEVFQDSQARNQLINAPNLTEKSKTKKPSKLKVSKEQALARLYGSKNKNTKTYSDKELNLPTLNRAIIPGVKIKRGKKGKKFVGDHDSLLLERLISTIGDKDEELTESKLEKARRLEEIRELKRQEIERKEEAKKDKLDAKKGELKKKASVARSLRRKNKREEEVNERKASGKPGIEGKRAKKSVTFA</sequence>
<dbReference type="GO" id="GO:0000472">
    <property type="term" value="P:endonucleolytic cleavage to generate mature 5'-end of SSU-rRNA from (SSU-rRNA, 5.8S rRNA, LSU-rRNA)"/>
    <property type="evidence" value="ECO:0007669"/>
    <property type="project" value="EnsemblFungi"/>
</dbReference>
<evidence type="ECO:0000256" key="4">
    <source>
        <dbReference type="ARBA" id="ARBA00020853"/>
    </source>
</evidence>
<keyword evidence="12" id="KW-1185">Reference proteome</keyword>
<dbReference type="GO" id="GO:0140693">
    <property type="term" value="F:molecular condensate scaffold activity"/>
    <property type="evidence" value="ECO:0007669"/>
    <property type="project" value="EnsemblFungi"/>
</dbReference>
<dbReference type="GO" id="GO:0033592">
    <property type="term" value="F:RNA strand annealing activity"/>
    <property type="evidence" value="ECO:0007669"/>
    <property type="project" value="EnsemblFungi"/>
</dbReference>
<keyword evidence="9" id="KW-0539">Nucleus</keyword>
<keyword evidence="7" id="KW-0509">mRNA transport</keyword>
<dbReference type="GO" id="GO:0000480">
    <property type="term" value="P:endonucleolytic cleavage in 5'-ETS of tricistronic rRNA transcript (SSU-rRNA, 5.8S rRNA, LSU-rRNA)"/>
    <property type="evidence" value="ECO:0007669"/>
    <property type="project" value="EnsemblFungi"/>
</dbReference>
<proteinExistence type="inferred from homology"/>
<evidence type="ECO:0000256" key="3">
    <source>
        <dbReference type="ARBA" id="ARBA00019670"/>
    </source>
</evidence>
<evidence type="ECO:0000256" key="2">
    <source>
        <dbReference type="ARBA" id="ARBA00008132"/>
    </source>
</evidence>
<protein>
    <recommendedName>
        <fullName evidence="3">60S ribosomal subunit assembly/export protein LOC1</fullName>
    </recommendedName>
    <alternativeName>
        <fullName evidence="4">60S ribosomal subunit assembly/export protein loc1</fullName>
    </alternativeName>
</protein>
<feature type="region of interest" description="Disordered" evidence="10">
    <location>
        <begin position="148"/>
        <end position="210"/>
    </location>
</feature>
<dbReference type="GO" id="GO:0000447">
    <property type="term" value="P:endonucleolytic cleavage in ITS1 to separate SSU-rRNA from 5.8S rRNA and LSU-rRNA from tricistronic rRNA transcript (SSU-rRNA, 5.8S rRNA, LSU-rRNA)"/>
    <property type="evidence" value="ECO:0007669"/>
    <property type="project" value="EnsemblFungi"/>
</dbReference>
<dbReference type="GO" id="GO:0042802">
    <property type="term" value="F:identical protein binding"/>
    <property type="evidence" value="ECO:0007669"/>
    <property type="project" value="EnsemblFungi"/>
</dbReference>
<dbReference type="EMBL" id="LT598460">
    <property type="protein sequence ID" value="SCU78720.1"/>
    <property type="molecule type" value="Genomic_DNA"/>
</dbReference>
<dbReference type="GO" id="GO:0042273">
    <property type="term" value="P:ribosomal large subunit biogenesis"/>
    <property type="evidence" value="ECO:0007669"/>
    <property type="project" value="EnsemblFungi"/>
</dbReference>
<dbReference type="STRING" id="1266660.A0A1G4IPX1"/>
<dbReference type="GO" id="GO:0140691">
    <property type="term" value="F:RNA folding chaperone"/>
    <property type="evidence" value="ECO:0007669"/>
    <property type="project" value="EnsemblFungi"/>
</dbReference>
<comment type="subcellular location">
    <subcellularLocation>
        <location evidence="1">Nucleus</location>
        <location evidence="1">Nucleolus</location>
    </subcellularLocation>
</comment>
<evidence type="ECO:0000256" key="8">
    <source>
        <dbReference type="ARBA" id="ARBA00023054"/>
    </source>
</evidence>
<dbReference type="GO" id="GO:0005730">
    <property type="term" value="C:nucleolus"/>
    <property type="evidence" value="ECO:0007669"/>
    <property type="project" value="UniProtKB-SubCell"/>
</dbReference>
<evidence type="ECO:0000256" key="1">
    <source>
        <dbReference type="ARBA" id="ARBA00004604"/>
    </source>
</evidence>
<dbReference type="GO" id="GO:0017148">
    <property type="term" value="P:negative regulation of translation"/>
    <property type="evidence" value="ECO:0007669"/>
    <property type="project" value="EnsemblFungi"/>
</dbReference>
<reference evidence="11 12" key="1">
    <citation type="submission" date="2016-03" db="EMBL/GenBank/DDBJ databases">
        <authorList>
            <person name="Devillers H."/>
        </authorList>
    </citation>
    <scope>NUCLEOTIDE SEQUENCE [LARGE SCALE GENOMIC DNA]</scope>
    <source>
        <strain evidence="11">CBS 10888</strain>
    </source>
</reference>
<dbReference type="OrthoDB" id="1743802at2759"/>
<dbReference type="GO" id="GO:0030687">
    <property type="term" value="C:preribosome, large subunit precursor"/>
    <property type="evidence" value="ECO:0007669"/>
    <property type="project" value="EnsemblFungi"/>
</dbReference>
<gene>
    <name evidence="11" type="ORF">LADA_0A07140G</name>
</gene>
<keyword evidence="5" id="KW-0813">Transport</keyword>
<dbReference type="GO" id="GO:0019843">
    <property type="term" value="F:rRNA binding"/>
    <property type="evidence" value="ECO:0007669"/>
    <property type="project" value="EnsemblFungi"/>
</dbReference>
<evidence type="ECO:0000313" key="11">
    <source>
        <dbReference type="EMBL" id="SCU78720.1"/>
    </source>
</evidence>
<dbReference type="AlphaFoldDB" id="A0A1G4IPX1"/>
<dbReference type="GO" id="GO:0043022">
    <property type="term" value="F:ribosome binding"/>
    <property type="evidence" value="ECO:0007669"/>
    <property type="project" value="EnsemblFungi"/>
</dbReference>
<dbReference type="GO" id="GO:0000055">
    <property type="term" value="P:ribosomal large subunit export from nucleus"/>
    <property type="evidence" value="ECO:0007669"/>
    <property type="project" value="EnsemblFungi"/>
</dbReference>
<dbReference type="PANTHER" id="PTHR28028:SF1">
    <property type="entry name" value="60S RIBOSOMAL SUBUNIT ASSEMBLY_EXPORT PROTEIN LOC1"/>
    <property type="match status" value="1"/>
</dbReference>
<keyword evidence="6" id="KW-0690">Ribosome biogenesis</keyword>
<comment type="similarity">
    <text evidence="2">Belongs to the LOC1 family.</text>
</comment>
<evidence type="ECO:0000256" key="9">
    <source>
        <dbReference type="ARBA" id="ARBA00023242"/>
    </source>
</evidence>